<feature type="transmembrane region" description="Helical" evidence="4">
    <location>
        <begin position="94"/>
        <end position="113"/>
    </location>
</feature>
<evidence type="ECO:0000313" key="6">
    <source>
        <dbReference type="Proteomes" id="UP001165430"/>
    </source>
</evidence>
<dbReference type="Pfam" id="PF13181">
    <property type="entry name" value="TPR_8"/>
    <property type="match status" value="1"/>
</dbReference>
<feature type="transmembrane region" description="Helical" evidence="4">
    <location>
        <begin position="120"/>
        <end position="138"/>
    </location>
</feature>
<dbReference type="EMBL" id="JAKZGO010000009">
    <property type="protein sequence ID" value="MCH7414263.1"/>
    <property type="molecule type" value="Genomic_DNA"/>
</dbReference>
<proteinExistence type="predicted"/>
<feature type="transmembrane region" description="Helical" evidence="4">
    <location>
        <begin position="304"/>
        <end position="323"/>
    </location>
</feature>
<evidence type="ECO:0000256" key="1">
    <source>
        <dbReference type="ARBA" id="ARBA00022737"/>
    </source>
</evidence>
<comment type="caution">
    <text evidence="5">The sequence shown here is derived from an EMBL/GenBank/DDBJ whole genome shotgun (WGS) entry which is preliminary data.</text>
</comment>
<dbReference type="InterPro" id="IPR019734">
    <property type="entry name" value="TPR_rpt"/>
</dbReference>
<feature type="repeat" description="TPR" evidence="3">
    <location>
        <begin position="727"/>
        <end position="760"/>
    </location>
</feature>
<evidence type="ECO:0000256" key="3">
    <source>
        <dbReference type="PROSITE-ProRule" id="PRU00339"/>
    </source>
</evidence>
<evidence type="ECO:0000313" key="5">
    <source>
        <dbReference type="EMBL" id="MCH7414263.1"/>
    </source>
</evidence>
<feature type="repeat" description="TPR" evidence="3">
    <location>
        <begin position="516"/>
        <end position="549"/>
    </location>
</feature>
<dbReference type="SUPFAM" id="SSF48452">
    <property type="entry name" value="TPR-like"/>
    <property type="match status" value="1"/>
</dbReference>
<feature type="repeat" description="TPR" evidence="3">
    <location>
        <begin position="551"/>
        <end position="584"/>
    </location>
</feature>
<protein>
    <submittedName>
        <fullName evidence="5">Tetratricopeptide repeat protein</fullName>
    </submittedName>
</protein>
<dbReference type="PANTHER" id="PTHR44227">
    <property type="match status" value="1"/>
</dbReference>
<keyword evidence="6" id="KW-1185">Reference proteome</keyword>
<gene>
    <name evidence="5" type="ORF">MM213_12245</name>
</gene>
<dbReference type="Pfam" id="PF13432">
    <property type="entry name" value="TPR_16"/>
    <property type="match status" value="1"/>
</dbReference>
<accession>A0ABS9VEE7</accession>
<feature type="transmembrane region" description="Helical" evidence="4">
    <location>
        <begin position="7"/>
        <end position="25"/>
    </location>
</feature>
<feature type="transmembrane region" description="Helical" evidence="4">
    <location>
        <begin position="359"/>
        <end position="377"/>
    </location>
</feature>
<dbReference type="SMART" id="SM00028">
    <property type="entry name" value="TPR"/>
    <property type="match status" value="6"/>
</dbReference>
<sequence length="788" mass="90177">MKKNTLVIALIAIVGLIIYIQTINYDYSADDGIYTYHNNVTQKGLTEWTELFKYGSMNFLSIGAVNTGTYRPISLLTFALENELAGGFNPFTGHLINIILYGLVIFIVGMILLELKKIRDIPIIIIIISLLLYTVHPLHIEVVASVKSRDTLLCAFFGFLSIFLWIKWYDYQTVLKHFIVAVIFLLALLSKEEALPLVAVSGLIAYFFKKDNIYVSFKAIIPFIFPSIIYLLIRSIILDSGNMSNGIVYNTKLNSILYGTTISEHIASNFYIYIQYFKILIFPHPLSWDYSFAHFEVQSFQEPIVWISILIIGFLIWLAWRGLENKSIVSFWIIFYFLTFSIFANLTKSLIIGSNFGERFLFIPSLSFCFLVVYGTYMFFEKIPRKRTNLYIVALFTPILFAFSWKTIDHSRVWKSNLSLTESGIKSSPKSWRTNAYYGDHLRITAKEIYKVSIDSSMPYFEKSKEALNKSLGILGTELFTSTYLIALSETLLYLGDTLEAESSLDLVLEKKPNSAYALFKLGVINYSRGNFDAAEKHYLKALTSDSPDSLNIFNNLGLIYLKQNKLNDAIQMFEEYKNMDQTEKVDEILVSLYAKTGNIDKIKDFSQHSKTEELLFNENLRKAIDVFTNKNFKEAAELFRALNSDFEKFNGYEKFSTFYLAYGSALLQSNDTTSAKKILLTGLEKNPNNPDILTNLGTIAFLHEKNYPTAERYFSGVINNNPSNPFQSWANLGSVLLIQGKEKEALVAFENSLKYNSNKSILNNLYLISKSLGDKDKMEHYYQQISK</sequence>
<reference evidence="5" key="1">
    <citation type="submission" date="2022-03" db="EMBL/GenBank/DDBJ databases">
        <title>De novo assembled genomes of Belliella spp. (Cyclobacteriaceae) strains.</title>
        <authorList>
            <person name="Szabo A."/>
            <person name="Korponai K."/>
            <person name="Felfoldi T."/>
        </authorList>
    </citation>
    <scope>NUCLEOTIDE SEQUENCE</scope>
    <source>
        <strain evidence="5">DSM 111903</strain>
    </source>
</reference>
<feature type="transmembrane region" description="Helical" evidence="4">
    <location>
        <begin position="178"/>
        <end position="207"/>
    </location>
</feature>
<keyword evidence="2 3" id="KW-0802">TPR repeat</keyword>
<dbReference type="RefSeq" id="WP_241412660.1">
    <property type="nucleotide sequence ID" value="NZ_JAKZGO010000009.1"/>
</dbReference>
<dbReference type="Proteomes" id="UP001165430">
    <property type="component" value="Unassembled WGS sequence"/>
</dbReference>
<feature type="transmembrane region" description="Helical" evidence="4">
    <location>
        <begin position="389"/>
        <end position="408"/>
    </location>
</feature>
<feature type="transmembrane region" description="Helical" evidence="4">
    <location>
        <begin position="213"/>
        <end position="233"/>
    </location>
</feature>
<evidence type="ECO:0000256" key="4">
    <source>
        <dbReference type="SAM" id="Phobius"/>
    </source>
</evidence>
<name>A0ABS9VEE7_9BACT</name>
<dbReference type="Pfam" id="PF13424">
    <property type="entry name" value="TPR_12"/>
    <property type="match status" value="1"/>
</dbReference>
<dbReference type="PANTHER" id="PTHR44227:SF3">
    <property type="entry name" value="PROTEIN O-MANNOSYL-TRANSFERASE TMTC4"/>
    <property type="match status" value="1"/>
</dbReference>
<dbReference type="InterPro" id="IPR011990">
    <property type="entry name" value="TPR-like_helical_dom_sf"/>
</dbReference>
<organism evidence="5 6">
    <name type="scientific">Belliella alkalica</name>
    <dbReference type="NCBI Taxonomy" id="1730871"/>
    <lineage>
        <taxon>Bacteria</taxon>
        <taxon>Pseudomonadati</taxon>
        <taxon>Bacteroidota</taxon>
        <taxon>Cytophagia</taxon>
        <taxon>Cytophagales</taxon>
        <taxon>Cyclobacteriaceae</taxon>
        <taxon>Belliella</taxon>
    </lineage>
</organism>
<feature type="transmembrane region" description="Helical" evidence="4">
    <location>
        <begin position="329"/>
        <end position="347"/>
    </location>
</feature>
<keyword evidence="1" id="KW-0677">Repeat</keyword>
<dbReference type="InterPro" id="IPR052346">
    <property type="entry name" value="O-mannosyl-transferase_TMTC"/>
</dbReference>
<evidence type="ECO:0000256" key="2">
    <source>
        <dbReference type="ARBA" id="ARBA00022803"/>
    </source>
</evidence>
<dbReference type="PROSITE" id="PS50005">
    <property type="entry name" value="TPR"/>
    <property type="match status" value="3"/>
</dbReference>
<dbReference type="Gene3D" id="1.25.40.10">
    <property type="entry name" value="Tetratricopeptide repeat domain"/>
    <property type="match status" value="2"/>
</dbReference>
<keyword evidence="4" id="KW-0472">Membrane</keyword>
<keyword evidence="4" id="KW-1133">Transmembrane helix</keyword>
<keyword evidence="4" id="KW-0812">Transmembrane</keyword>
<feature type="transmembrane region" description="Helical" evidence="4">
    <location>
        <begin position="150"/>
        <end position="166"/>
    </location>
</feature>